<dbReference type="GO" id="GO:0008757">
    <property type="term" value="F:S-adenosylmethionine-dependent methyltransferase activity"/>
    <property type="evidence" value="ECO:0007669"/>
    <property type="project" value="InterPro"/>
</dbReference>
<dbReference type="PRINTS" id="PR00778">
    <property type="entry name" value="HTHARSR"/>
</dbReference>
<dbReference type="AlphaFoldDB" id="A0A9X3IL51"/>
<name>A0A9X3IL51_9HYPH</name>
<protein>
    <submittedName>
        <fullName evidence="2">Metalloregulator ArsR/SmtB family transcription factor</fullName>
    </submittedName>
</protein>
<dbReference type="CDD" id="cd02440">
    <property type="entry name" value="AdoMet_MTases"/>
    <property type="match status" value="1"/>
</dbReference>
<dbReference type="InterPro" id="IPR013216">
    <property type="entry name" value="Methyltransf_11"/>
</dbReference>
<dbReference type="InterPro" id="IPR036390">
    <property type="entry name" value="WH_DNA-bd_sf"/>
</dbReference>
<dbReference type="Gene3D" id="3.40.50.150">
    <property type="entry name" value="Vaccinia Virus protein VP39"/>
    <property type="match status" value="1"/>
</dbReference>
<dbReference type="PANTHER" id="PTHR42912:SF93">
    <property type="entry name" value="N6-ADENOSINE-METHYLTRANSFERASE TMT1A"/>
    <property type="match status" value="1"/>
</dbReference>
<dbReference type="RefSeq" id="WP_266338458.1">
    <property type="nucleotide sequence ID" value="NZ_JAPKNK010000003.1"/>
</dbReference>
<dbReference type="PANTHER" id="PTHR42912">
    <property type="entry name" value="METHYLTRANSFERASE"/>
    <property type="match status" value="1"/>
</dbReference>
<dbReference type="SUPFAM" id="SSF53335">
    <property type="entry name" value="S-adenosyl-L-methionine-dependent methyltransferases"/>
    <property type="match status" value="1"/>
</dbReference>
<proteinExistence type="predicted"/>
<dbReference type="InterPro" id="IPR001845">
    <property type="entry name" value="HTH_ArsR_DNA-bd_dom"/>
</dbReference>
<dbReference type="Pfam" id="PF01022">
    <property type="entry name" value="HTH_5"/>
    <property type="match status" value="1"/>
</dbReference>
<dbReference type="Proteomes" id="UP001144805">
    <property type="component" value="Unassembled WGS sequence"/>
</dbReference>
<reference evidence="2" key="1">
    <citation type="submission" date="2022-11" db="EMBL/GenBank/DDBJ databases">
        <title>Biodiversity and phylogenetic relationships of bacteria.</title>
        <authorList>
            <person name="Machado R.A.R."/>
            <person name="Bhat A."/>
            <person name="Loulou A."/>
            <person name="Kallel S."/>
        </authorList>
    </citation>
    <scope>NUCLEOTIDE SEQUENCE</scope>
    <source>
        <strain evidence="2">K-TC2</strain>
    </source>
</reference>
<organism evidence="2 3">
    <name type="scientific">Kaistia nematophila</name>
    <dbReference type="NCBI Taxonomy" id="2994654"/>
    <lineage>
        <taxon>Bacteria</taxon>
        <taxon>Pseudomonadati</taxon>
        <taxon>Pseudomonadota</taxon>
        <taxon>Alphaproteobacteria</taxon>
        <taxon>Hyphomicrobiales</taxon>
        <taxon>Kaistiaceae</taxon>
        <taxon>Kaistia</taxon>
    </lineage>
</organism>
<dbReference type="EMBL" id="JAPKNK010000003">
    <property type="protein sequence ID" value="MCX5569492.1"/>
    <property type="molecule type" value="Genomic_DNA"/>
</dbReference>
<sequence length="334" mass="36400">MAGQAALSTDAIITALKAAGEATRYRILALLSSGELTVKDLTAILGQSQPRISRHLKLLTEAGLIERNPEGAWVYYRISESGAERRLVQDLVGLADPADTALARDRDWLAGVKREHAQNAERYFTENAADWDTIRSLHVPDTAVEAAMRDLLGAKPIDSFLDIGTGTGRMLELFAPLYRKGVGIDASTAMLSVARANLDKAGVAHAQIRHGDIMKLPMPRDSFDLVAIHQVLHYLDDPAVALKEAARVLRPSGRLLVVDFAPHGLEFLRERHAHRRLGFSHEVMRGWIEQAGLVLDGATDLAANSATEQLTVTLWLARDPRFVVAGASKGLETA</sequence>
<dbReference type="CDD" id="cd00090">
    <property type="entry name" value="HTH_ARSR"/>
    <property type="match status" value="1"/>
</dbReference>
<comment type="caution">
    <text evidence="2">The sequence shown here is derived from an EMBL/GenBank/DDBJ whole genome shotgun (WGS) entry which is preliminary data.</text>
</comment>
<evidence type="ECO:0000259" key="1">
    <source>
        <dbReference type="PROSITE" id="PS50987"/>
    </source>
</evidence>
<gene>
    <name evidence="2" type="ORF">OSH07_09850</name>
</gene>
<feature type="domain" description="HTH arsR-type" evidence="1">
    <location>
        <begin position="4"/>
        <end position="99"/>
    </location>
</feature>
<dbReference type="InterPro" id="IPR050508">
    <property type="entry name" value="Methyltransf_Superfamily"/>
</dbReference>
<dbReference type="InterPro" id="IPR011991">
    <property type="entry name" value="ArsR-like_HTH"/>
</dbReference>
<evidence type="ECO:0000313" key="2">
    <source>
        <dbReference type="EMBL" id="MCX5569492.1"/>
    </source>
</evidence>
<dbReference type="InterPro" id="IPR036388">
    <property type="entry name" value="WH-like_DNA-bd_sf"/>
</dbReference>
<dbReference type="SMART" id="SM00418">
    <property type="entry name" value="HTH_ARSR"/>
    <property type="match status" value="1"/>
</dbReference>
<dbReference type="GO" id="GO:0003700">
    <property type="term" value="F:DNA-binding transcription factor activity"/>
    <property type="evidence" value="ECO:0007669"/>
    <property type="project" value="InterPro"/>
</dbReference>
<evidence type="ECO:0000313" key="3">
    <source>
        <dbReference type="Proteomes" id="UP001144805"/>
    </source>
</evidence>
<dbReference type="Pfam" id="PF08241">
    <property type="entry name" value="Methyltransf_11"/>
    <property type="match status" value="1"/>
</dbReference>
<accession>A0A9X3IL51</accession>
<dbReference type="InterPro" id="IPR029063">
    <property type="entry name" value="SAM-dependent_MTases_sf"/>
</dbReference>
<dbReference type="SUPFAM" id="SSF46785">
    <property type="entry name" value="Winged helix' DNA-binding domain"/>
    <property type="match status" value="1"/>
</dbReference>
<dbReference type="NCBIfam" id="NF033788">
    <property type="entry name" value="HTH_metalloreg"/>
    <property type="match status" value="1"/>
</dbReference>
<keyword evidence="3" id="KW-1185">Reference proteome</keyword>
<dbReference type="PROSITE" id="PS50987">
    <property type="entry name" value="HTH_ARSR_2"/>
    <property type="match status" value="1"/>
</dbReference>
<dbReference type="Gene3D" id="1.10.10.10">
    <property type="entry name" value="Winged helix-like DNA-binding domain superfamily/Winged helix DNA-binding domain"/>
    <property type="match status" value="1"/>
</dbReference>